<dbReference type="Gene3D" id="3.30.110.120">
    <property type="match status" value="1"/>
</dbReference>
<sequence length="757" mass="82461">MSPETRRLRIGGQVQGVGFRPFVYRQALSLGIRGWVQNRTGEVLIEASGEPDLLKTFLHRLLYEAPPLARPRLMEQQQLSQASASDFRILPSDAGAPPRVHVPPDFFTCDACLGELADPAARRHRYPFINCTQCGPRYTLIRALPYDRANTAMAGFHLCEACGAEYRSPADRRFHAEPLACPVCGPTLTYKGPEGAASGNEAALAACVAALKAGRIVAVKGVGGYHLLCDATDPAVVARLRERKHRPHKPLAVLFPWEGDDGLASLRRHAHPGDAEAALLTGPERPIVLVTLKADLGLAKGIAPGLSEVGAMLPYSPLHHLLSRDFGAPLVATSANRSGEPVFIAAAEVEAALGSVADAFLHHDRDILRPADDSVMRVIGGRGRRLRIGRGLAPLELDLPRRVERPTLAVGGHMKNTIALAWEERVVISPHIGELDSPRSLAVFEQVIGDLGALYRVTPERVLHDAHPGYGSTRWAKAHAQRHGLQRRPVFHHHAHAAMLAGEHPQVDRWLVFTWDGTGFGEDGTIWGGEALLGVPGHWRRVASLRPFRLSGGEKAGREPWRSAAALAWETGRDWQPEGLDVSLARQAWERQLNTPVCTAMGRVFDACAALAGVMQQTSYEAQAPMVWESLCREADASIEVPSLPLEQDAMGVLRMDWSPLVALMLDGQRSIVERSCLMHEALAEGLATQAMRLREIHGEFTVGLSGGVFLNRPLVERVMQRLASRGFAVHLPEQIPYNDAGLSVGQIIETLFSTPA</sequence>
<dbReference type="GO" id="GO:0051604">
    <property type="term" value="P:protein maturation"/>
    <property type="evidence" value="ECO:0007669"/>
    <property type="project" value="TreeGrafter"/>
</dbReference>
<dbReference type="PANTHER" id="PTHR42959">
    <property type="entry name" value="CARBAMOYLTRANSFERASE"/>
    <property type="match status" value="1"/>
</dbReference>
<dbReference type="EMBL" id="CP001339">
    <property type="protein sequence ID" value="ACL72362.1"/>
    <property type="molecule type" value="Genomic_DNA"/>
</dbReference>
<dbReference type="SUPFAM" id="SSF54975">
    <property type="entry name" value="Acylphosphatase/BLUF domain-like"/>
    <property type="match status" value="1"/>
</dbReference>
<comment type="catalytic activity">
    <reaction evidence="9">
        <text>an acyl phosphate + H2O = a carboxylate + phosphate + H(+)</text>
        <dbReference type="Rhea" id="RHEA:14965"/>
        <dbReference type="ChEBI" id="CHEBI:15377"/>
        <dbReference type="ChEBI" id="CHEBI:15378"/>
        <dbReference type="ChEBI" id="CHEBI:29067"/>
        <dbReference type="ChEBI" id="CHEBI:43474"/>
        <dbReference type="ChEBI" id="CHEBI:59918"/>
        <dbReference type="EC" id="3.6.1.7"/>
    </reaction>
</comment>
<dbReference type="GO" id="GO:0016743">
    <property type="term" value="F:carboxyl- or carbamoyltransferase activity"/>
    <property type="evidence" value="ECO:0007669"/>
    <property type="project" value="UniProtKB-UniRule"/>
</dbReference>
<keyword evidence="13" id="KW-1185">Reference proteome</keyword>
<keyword evidence="5" id="KW-0863">Zinc-finger</keyword>
<dbReference type="InterPro" id="IPR004421">
    <property type="entry name" value="Carbamoyltransferase_HypF"/>
</dbReference>
<keyword evidence="4" id="KW-0479">Metal-binding</keyword>
<feature type="domain" description="YrdC-like" evidence="11">
    <location>
        <begin position="201"/>
        <end position="391"/>
    </location>
</feature>
<dbReference type="PIRSF" id="PIRSF006256">
    <property type="entry name" value="CMPcnvr_hdrg_mat"/>
    <property type="match status" value="1"/>
</dbReference>
<keyword evidence="3" id="KW-0436">Ligase</keyword>
<evidence type="ECO:0000256" key="2">
    <source>
        <dbReference type="ARBA" id="ARBA00008097"/>
    </source>
</evidence>
<comment type="catalytic activity">
    <reaction evidence="7 8">
        <text>C-terminal L-cysteinyl-[HypE protein] + carbamoyl phosphate + ATP + H2O = C-terminal S-carboxamide-L-cysteinyl-[HypE protein] + AMP + phosphate + diphosphate + H(+)</text>
        <dbReference type="Rhea" id="RHEA:55636"/>
        <dbReference type="Rhea" id="RHEA-COMP:14247"/>
        <dbReference type="Rhea" id="RHEA-COMP:14392"/>
        <dbReference type="ChEBI" id="CHEBI:15377"/>
        <dbReference type="ChEBI" id="CHEBI:15378"/>
        <dbReference type="ChEBI" id="CHEBI:30616"/>
        <dbReference type="ChEBI" id="CHEBI:33019"/>
        <dbReference type="ChEBI" id="CHEBI:43474"/>
        <dbReference type="ChEBI" id="CHEBI:58228"/>
        <dbReference type="ChEBI" id="CHEBI:76913"/>
        <dbReference type="ChEBI" id="CHEBI:139126"/>
        <dbReference type="ChEBI" id="CHEBI:456215"/>
    </reaction>
</comment>
<dbReference type="Gene3D" id="3.90.870.50">
    <property type="match status" value="1"/>
</dbReference>
<dbReference type="InterPro" id="IPR036046">
    <property type="entry name" value="Acylphosphatase-like_dom_sf"/>
</dbReference>
<evidence type="ECO:0000256" key="1">
    <source>
        <dbReference type="ARBA" id="ARBA00004711"/>
    </source>
</evidence>
<dbReference type="InterPro" id="IPR017968">
    <property type="entry name" value="Acylphosphatase_CS"/>
</dbReference>
<feature type="domain" description="Acylphosphatase-like" evidence="10">
    <location>
        <begin position="5"/>
        <end position="91"/>
    </location>
</feature>
<proteinExistence type="inferred from homology"/>
<evidence type="ECO:0000259" key="11">
    <source>
        <dbReference type="PROSITE" id="PS51163"/>
    </source>
</evidence>
<dbReference type="Pfam" id="PF00708">
    <property type="entry name" value="Acylphosphatase"/>
    <property type="match status" value="1"/>
</dbReference>
<comment type="pathway">
    <text evidence="1 8">Protein modification; [NiFe] hydrogenase maturation.</text>
</comment>
<evidence type="ECO:0000313" key="13">
    <source>
        <dbReference type="Proteomes" id="UP000002383"/>
    </source>
</evidence>
<evidence type="ECO:0000256" key="7">
    <source>
        <dbReference type="ARBA" id="ARBA00048220"/>
    </source>
</evidence>
<dbReference type="PROSITE" id="PS51163">
    <property type="entry name" value="YRDC"/>
    <property type="match status" value="1"/>
</dbReference>
<dbReference type="InterPro" id="IPR051060">
    <property type="entry name" value="Carbamoyltrans_HypF-like"/>
</dbReference>
<name>B8GQG7_THISH</name>
<dbReference type="Pfam" id="PF07503">
    <property type="entry name" value="zf-HYPF"/>
    <property type="match status" value="2"/>
</dbReference>
<evidence type="ECO:0000256" key="5">
    <source>
        <dbReference type="ARBA" id="ARBA00022771"/>
    </source>
</evidence>
<dbReference type="eggNOG" id="COG0068">
    <property type="taxonomic scope" value="Bacteria"/>
</dbReference>
<dbReference type="Pfam" id="PF01300">
    <property type="entry name" value="Sua5_yciO_yrdC"/>
    <property type="match status" value="1"/>
</dbReference>
<comment type="function">
    <text evidence="8">Involved in the maturation of [NiFe] hydrogenases. Along with HypE, it catalyzes the synthesis of the CN ligands of the active site iron of [NiFe]-hydrogenases. HypF functions as a carbamoyl transferase using carbamoylphosphate as a substrate and transferring the carboxamido moiety in an ATP-dependent reaction to the thiolate of the C-terminal cysteine of HypE yielding a protein-S-carboxamide.</text>
</comment>
<dbReference type="PANTHER" id="PTHR42959:SF1">
    <property type="entry name" value="CARBAMOYLTRANSFERASE HYPF"/>
    <property type="match status" value="1"/>
</dbReference>
<dbReference type="SUPFAM" id="SSF55821">
    <property type="entry name" value="YrdC/RibB"/>
    <property type="match status" value="1"/>
</dbReference>
<dbReference type="PROSITE" id="PS51160">
    <property type="entry name" value="ACYLPHOSPHATASE_3"/>
    <property type="match status" value="1"/>
</dbReference>
<comment type="similarity">
    <text evidence="2 8">Belongs to the carbamoyltransferase HypF family.</text>
</comment>
<dbReference type="AlphaFoldDB" id="B8GQG7"/>
<dbReference type="NCBIfam" id="TIGR00143">
    <property type="entry name" value="hypF"/>
    <property type="match status" value="1"/>
</dbReference>
<evidence type="ECO:0000256" key="8">
    <source>
        <dbReference type="PIRNR" id="PIRNR006256"/>
    </source>
</evidence>
<dbReference type="EC" id="6.2.-.-" evidence="8"/>
<dbReference type="GO" id="GO:0003998">
    <property type="term" value="F:acylphosphatase activity"/>
    <property type="evidence" value="ECO:0007669"/>
    <property type="project" value="UniProtKB-EC"/>
</dbReference>
<dbReference type="InterPro" id="IPR001792">
    <property type="entry name" value="Acylphosphatase-like_dom"/>
</dbReference>
<dbReference type="KEGG" id="tgr:Tgr7_1276"/>
<evidence type="ECO:0000256" key="3">
    <source>
        <dbReference type="ARBA" id="ARBA00022598"/>
    </source>
</evidence>
<dbReference type="InterPro" id="IPR006070">
    <property type="entry name" value="Sua5-like_dom"/>
</dbReference>
<dbReference type="UniPathway" id="UPA00335"/>
<dbReference type="GO" id="GO:0008270">
    <property type="term" value="F:zinc ion binding"/>
    <property type="evidence" value="ECO:0007669"/>
    <property type="project" value="UniProtKB-KW"/>
</dbReference>
<protein>
    <recommendedName>
        <fullName evidence="8">Carbamoyltransferase HypF</fullName>
        <ecNumber evidence="8">6.2.-.-</ecNumber>
    </recommendedName>
</protein>
<dbReference type="InterPro" id="IPR055128">
    <property type="entry name" value="HypF_C_2"/>
</dbReference>
<dbReference type="OrthoDB" id="9808093at2"/>
<dbReference type="Gene3D" id="3.30.420.360">
    <property type="match status" value="1"/>
</dbReference>
<dbReference type="Proteomes" id="UP000002383">
    <property type="component" value="Chromosome"/>
</dbReference>
<dbReference type="STRING" id="396588.Tgr7_1276"/>
<evidence type="ECO:0000256" key="6">
    <source>
        <dbReference type="ARBA" id="ARBA00022833"/>
    </source>
</evidence>
<dbReference type="Pfam" id="PF22521">
    <property type="entry name" value="HypF_C_2"/>
    <property type="match status" value="1"/>
</dbReference>
<dbReference type="InterPro" id="IPR011125">
    <property type="entry name" value="Znf_HypF"/>
</dbReference>
<dbReference type="GO" id="GO:0003725">
    <property type="term" value="F:double-stranded RNA binding"/>
    <property type="evidence" value="ECO:0007669"/>
    <property type="project" value="InterPro"/>
</dbReference>
<gene>
    <name evidence="12" type="ordered locus">Tgr7_1276</name>
</gene>
<keyword evidence="9" id="KW-0378">Hydrolase</keyword>
<dbReference type="InterPro" id="IPR041440">
    <property type="entry name" value="HypF_C"/>
</dbReference>
<organism evidence="12 13">
    <name type="scientific">Thioalkalivibrio sulfidiphilus (strain HL-EbGR7)</name>
    <dbReference type="NCBI Taxonomy" id="396588"/>
    <lineage>
        <taxon>Bacteria</taxon>
        <taxon>Pseudomonadati</taxon>
        <taxon>Pseudomonadota</taxon>
        <taxon>Gammaproteobacteria</taxon>
        <taxon>Chromatiales</taxon>
        <taxon>Ectothiorhodospiraceae</taxon>
        <taxon>Thioalkalivibrio</taxon>
    </lineage>
</organism>
<dbReference type="InterPro" id="IPR017945">
    <property type="entry name" value="DHBP_synth_RibB-like_a/b_dom"/>
</dbReference>
<reference evidence="12 13" key="1">
    <citation type="journal article" date="2011" name="Stand. Genomic Sci.">
        <title>Complete genome sequence of 'Thioalkalivibrio sulfidophilus' HL-EbGr7.</title>
        <authorList>
            <person name="Muyzer G."/>
            <person name="Sorokin D.Y."/>
            <person name="Mavromatis K."/>
            <person name="Lapidus A."/>
            <person name="Clum A."/>
            <person name="Ivanova N."/>
            <person name="Pati A."/>
            <person name="d'Haeseleer P."/>
            <person name="Woyke T."/>
            <person name="Kyrpides N.C."/>
        </authorList>
    </citation>
    <scope>NUCLEOTIDE SEQUENCE [LARGE SCALE GENOMIC DNA]</scope>
    <source>
        <strain evidence="12 13">HL-EbGR7</strain>
    </source>
</reference>
<feature type="active site" evidence="9">
    <location>
        <position position="20"/>
    </location>
</feature>
<feature type="active site" evidence="9">
    <location>
        <position position="38"/>
    </location>
</feature>
<evidence type="ECO:0000256" key="4">
    <source>
        <dbReference type="ARBA" id="ARBA00022723"/>
    </source>
</evidence>
<dbReference type="Pfam" id="PF17788">
    <property type="entry name" value="HypF_C"/>
    <property type="match status" value="1"/>
</dbReference>
<dbReference type="GO" id="GO:0016874">
    <property type="term" value="F:ligase activity"/>
    <property type="evidence" value="ECO:0007669"/>
    <property type="project" value="UniProtKB-UniRule"/>
</dbReference>
<keyword evidence="6" id="KW-0862">Zinc</keyword>
<dbReference type="PROSITE" id="PS00150">
    <property type="entry name" value="ACYLPHOSPHATASE_1"/>
    <property type="match status" value="1"/>
</dbReference>
<dbReference type="Gene3D" id="3.30.420.40">
    <property type="match status" value="1"/>
</dbReference>
<evidence type="ECO:0000256" key="9">
    <source>
        <dbReference type="PROSITE-ProRule" id="PRU00520"/>
    </source>
</evidence>
<evidence type="ECO:0000259" key="10">
    <source>
        <dbReference type="PROSITE" id="PS51160"/>
    </source>
</evidence>
<dbReference type="RefSeq" id="WP_012637845.1">
    <property type="nucleotide sequence ID" value="NC_011901.1"/>
</dbReference>
<evidence type="ECO:0000313" key="12">
    <source>
        <dbReference type="EMBL" id="ACL72362.1"/>
    </source>
</evidence>
<dbReference type="HOGENOM" id="CLU_009164_0_0_6"/>
<accession>B8GQG7</accession>